<organism evidence="1 2">
    <name type="scientific">Collybiopsis luxurians FD-317 M1</name>
    <dbReference type="NCBI Taxonomy" id="944289"/>
    <lineage>
        <taxon>Eukaryota</taxon>
        <taxon>Fungi</taxon>
        <taxon>Dikarya</taxon>
        <taxon>Basidiomycota</taxon>
        <taxon>Agaricomycotina</taxon>
        <taxon>Agaricomycetes</taxon>
        <taxon>Agaricomycetidae</taxon>
        <taxon>Agaricales</taxon>
        <taxon>Marasmiineae</taxon>
        <taxon>Omphalotaceae</taxon>
        <taxon>Collybiopsis</taxon>
        <taxon>Collybiopsis luxurians</taxon>
    </lineage>
</organism>
<dbReference type="OrthoDB" id="3270451at2759"/>
<evidence type="ECO:0000313" key="1">
    <source>
        <dbReference type="EMBL" id="KIK52531.1"/>
    </source>
</evidence>
<dbReference type="Proteomes" id="UP000053593">
    <property type="component" value="Unassembled WGS sequence"/>
</dbReference>
<dbReference type="EMBL" id="KN834841">
    <property type="protein sequence ID" value="KIK52531.1"/>
    <property type="molecule type" value="Genomic_DNA"/>
</dbReference>
<dbReference type="HOGENOM" id="CLU_809055_0_0_1"/>
<accession>A0A0D0BDH3</accession>
<gene>
    <name evidence="1" type="ORF">GYMLUDRAFT_251136</name>
</gene>
<proteinExistence type="predicted"/>
<keyword evidence="2" id="KW-1185">Reference proteome</keyword>
<protein>
    <submittedName>
        <fullName evidence="1">Unplaced genomic scaffold GYMLUscaffold_93, whole genome shotgun sequence</fullName>
    </submittedName>
</protein>
<reference evidence="1 2" key="1">
    <citation type="submission" date="2014-04" db="EMBL/GenBank/DDBJ databases">
        <title>Evolutionary Origins and Diversification of the Mycorrhizal Mutualists.</title>
        <authorList>
            <consortium name="DOE Joint Genome Institute"/>
            <consortium name="Mycorrhizal Genomics Consortium"/>
            <person name="Kohler A."/>
            <person name="Kuo A."/>
            <person name="Nagy L.G."/>
            <person name="Floudas D."/>
            <person name="Copeland A."/>
            <person name="Barry K.W."/>
            <person name="Cichocki N."/>
            <person name="Veneault-Fourrey C."/>
            <person name="LaButti K."/>
            <person name="Lindquist E.A."/>
            <person name="Lipzen A."/>
            <person name="Lundell T."/>
            <person name="Morin E."/>
            <person name="Murat C."/>
            <person name="Riley R."/>
            <person name="Ohm R."/>
            <person name="Sun H."/>
            <person name="Tunlid A."/>
            <person name="Henrissat B."/>
            <person name="Grigoriev I.V."/>
            <person name="Hibbett D.S."/>
            <person name="Martin F."/>
        </authorList>
    </citation>
    <scope>NUCLEOTIDE SEQUENCE [LARGE SCALE GENOMIC DNA]</scope>
    <source>
        <strain evidence="1 2">FD-317 M1</strain>
    </source>
</reference>
<sequence length="343" mass="38743">MRIATLESIKIANCLELPLPPSDVHPPEGICTKERADSEGLHVEAFGDEFDVDGNNGQNWALYGLLLEPGNLLITPPCTPHLVLTPEASICHGGHFYSFQSMAQTSYSLYQNFVAAKLLTNTIDYNALDCLCSIAHFWYNKICIQSGTYLSNLKQASDNVQSEGSDIIPHCPNFMFLKDLIEFFSFSNVIKFGTILDVQRYRQESGKYQKVIEQWVFKHFQLELIGSHDSLDSKSRLPTLCTQYLCQLVKVLVYHKVMVEKHGINAEDETVTAVALKEAIEEDFANDSHFMSLWPADRGKKGGKKVESIEEWVLGWSDGLPQTYAWPDAPDRGHYVVRQVKFL</sequence>
<name>A0A0D0BDH3_9AGAR</name>
<evidence type="ECO:0000313" key="2">
    <source>
        <dbReference type="Proteomes" id="UP000053593"/>
    </source>
</evidence>
<dbReference type="AlphaFoldDB" id="A0A0D0BDH3"/>